<accession>A0A369JCF3</accession>
<dbReference type="EMBL" id="LUEZ02000124">
    <property type="protein sequence ID" value="RDB16556.1"/>
    <property type="molecule type" value="Genomic_DNA"/>
</dbReference>
<gene>
    <name evidence="3" type="ORF">Hypma_002764</name>
</gene>
<dbReference type="PANTHER" id="PTHR42977">
    <property type="entry name" value="HYDROLASE-RELATED"/>
    <property type="match status" value="1"/>
</dbReference>
<evidence type="ECO:0000313" key="3">
    <source>
        <dbReference type="EMBL" id="RDB16556.1"/>
    </source>
</evidence>
<sequence>MSSNVTINHIDIDRVSVFYREAGNKDAPVLLLLHGFPTSSFQFCNLIPKLAGKYRVIAPDLPGFGFTTVPDDLKFQYTFDNLAATIISFTRVLGLKKFAIYIFDYGAPTGLRLALARPDAITAIISQNGNAFEAGFGEFWGALREYWADPSKREAIKFLTTMPVTKSQYVDGEANPDAIPPETYHLDQALLDRPGNAEIQLDLFFDYRNNVALYPKFHEYFRQHQPPLLAIWGKNDPIFIPAGAEAFKKVLPNAEIHLVDGGHFPLENHLEEIYVEILRFLARNGI</sequence>
<dbReference type="AlphaFoldDB" id="A0A369JCF3"/>
<dbReference type="InterPro" id="IPR000073">
    <property type="entry name" value="AB_hydrolase_1"/>
</dbReference>
<evidence type="ECO:0000256" key="1">
    <source>
        <dbReference type="ARBA" id="ARBA00022801"/>
    </source>
</evidence>
<keyword evidence="1" id="KW-0378">Hydrolase</keyword>
<feature type="domain" description="AB hydrolase-1" evidence="2">
    <location>
        <begin position="28"/>
        <end position="269"/>
    </location>
</feature>
<evidence type="ECO:0000313" key="4">
    <source>
        <dbReference type="Proteomes" id="UP000076154"/>
    </source>
</evidence>
<dbReference type="STRING" id="39966.A0A369JCF3"/>
<dbReference type="PRINTS" id="PR00111">
    <property type="entry name" value="ABHYDROLASE"/>
</dbReference>
<keyword evidence="4" id="KW-1185">Reference proteome</keyword>
<dbReference type="OrthoDB" id="6431331at2759"/>
<proteinExistence type="predicted"/>
<dbReference type="Pfam" id="PF00561">
    <property type="entry name" value="Abhydrolase_1"/>
    <property type="match status" value="1"/>
</dbReference>
<dbReference type="SUPFAM" id="SSF53474">
    <property type="entry name" value="alpha/beta-Hydrolases"/>
    <property type="match status" value="1"/>
</dbReference>
<dbReference type="PANTHER" id="PTHR42977:SF3">
    <property type="entry name" value="AB HYDROLASE-1 DOMAIN-CONTAINING PROTEIN"/>
    <property type="match status" value="1"/>
</dbReference>
<dbReference type="Proteomes" id="UP000076154">
    <property type="component" value="Unassembled WGS sequence"/>
</dbReference>
<dbReference type="InterPro" id="IPR029058">
    <property type="entry name" value="AB_hydrolase_fold"/>
</dbReference>
<dbReference type="InParanoid" id="A0A369JCF3"/>
<name>A0A369JCF3_HYPMA</name>
<dbReference type="GO" id="GO:0004301">
    <property type="term" value="F:epoxide hydrolase activity"/>
    <property type="evidence" value="ECO:0007669"/>
    <property type="project" value="TreeGrafter"/>
</dbReference>
<comment type="caution">
    <text evidence="3">The sequence shown here is derived from an EMBL/GenBank/DDBJ whole genome shotgun (WGS) entry which is preliminary data.</text>
</comment>
<evidence type="ECO:0000259" key="2">
    <source>
        <dbReference type="Pfam" id="PF00561"/>
    </source>
</evidence>
<protein>
    <recommendedName>
        <fullName evidence="2">AB hydrolase-1 domain-containing protein</fullName>
    </recommendedName>
</protein>
<dbReference type="InterPro" id="IPR000639">
    <property type="entry name" value="Epox_hydrolase-like"/>
</dbReference>
<reference evidence="3" key="1">
    <citation type="submission" date="2018-04" db="EMBL/GenBank/DDBJ databases">
        <title>Whole genome sequencing of Hypsizygus marmoreus.</title>
        <authorList>
            <person name="Choi I.-G."/>
            <person name="Min B."/>
            <person name="Kim J.-G."/>
            <person name="Kim S."/>
            <person name="Oh Y.-L."/>
            <person name="Kong W.-S."/>
            <person name="Park H."/>
            <person name="Jeong J."/>
            <person name="Song E.-S."/>
        </authorList>
    </citation>
    <scope>NUCLEOTIDE SEQUENCE [LARGE SCALE GENOMIC DNA]</scope>
    <source>
        <strain evidence="3">51987-8</strain>
    </source>
</reference>
<dbReference type="PRINTS" id="PR00412">
    <property type="entry name" value="EPOXHYDRLASE"/>
</dbReference>
<organism evidence="3 4">
    <name type="scientific">Hypsizygus marmoreus</name>
    <name type="common">White beech mushroom</name>
    <name type="synonym">Agaricus marmoreus</name>
    <dbReference type="NCBI Taxonomy" id="39966"/>
    <lineage>
        <taxon>Eukaryota</taxon>
        <taxon>Fungi</taxon>
        <taxon>Dikarya</taxon>
        <taxon>Basidiomycota</taxon>
        <taxon>Agaricomycotina</taxon>
        <taxon>Agaricomycetes</taxon>
        <taxon>Agaricomycetidae</taxon>
        <taxon>Agaricales</taxon>
        <taxon>Tricholomatineae</taxon>
        <taxon>Lyophyllaceae</taxon>
        <taxon>Hypsizygus</taxon>
    </lineage>
</organism>
<dbReference type="Gene3D" id="3.40.50.1820">
    <property type="entry name" value="alpha/beta hydrolase"/>
    <property type="match status" value="1"/>
</dbReference>
<dbReference type="InterPro" id="IPR051340">
    <property type="entry name" value="Haloalkane_dehalogenase"/>
</dbReference>